<reference evidence="7 8" key="1">
    <citation type="journal article" date="2019" name="Int. J. Syst. Evol. Microbiol.">
        <title>The Global Catalogue of Microorganisms (GCM) 10K type strain sequencing project: providing services to taxonomists for standard genome sequencing and annotation.</title>
        <authorList>
            <consortium name="The Broad Institute Genomics Platform"/>
            <consortium name="The Broad Institute Genome Sequencing Center for Infectious Disease"/>
            <person name="Wu L."/>
            <person name="Ma J."/>
        </authorList>
    </citation>
    <scope>NUCLEOTIDE SEQUENCE [LARGE SCALE GENOMIC DNA]</scope>
    <source>
        <strain evidence="7 8">JCM 16022</strain>
    </source>
</reference>
<feature type="transmembrane region" description="Helical" evidence="6">
    <location>
        <begin position="74"/>
        <end position="91"/>
    </location>
</feature>
<dbReference type="Proteomes" id="UP001501771">
    <property type="component" value="Unassembled WGS sequence"/>
</dbReference>
<keyword evidence="3 6" id="KW-0812">Transmembrane</keyword>
<keyword evidence="2" id="KW-1003">Cell membrane</keyword>
<evidence type="ECO:0000313" key="8">
    <source>
        <dbReference type="Proteomes" id="UP001501771"/>
    </source>
</evidence>
<evidence type="ECO:0000256" key="1">
    <source>
        <dbReference type="ARBA" id="ARBA00004651"/>
    </source>
</evidence>
<keyword evidence="8" id="KW-1185">Reference proteome</keyword>
<evidence type="ECO:0000256" key="3">
    <source>
        <dbReference type="ARBA" id="ARBA00022692"/>
    </source>
</evidence>
<keyword evidence="5 6" id="KW-0472">Membrane</keyword>
<name>A0ABN2ZW91_9ACTN</name>
<comment type="subcellular location">
    <subcellularLocation>
        <location evidence="1">Cell membrane</location>
        <topology evidence="1">Multi-pass membrane protein</topology>
    </subcellularLocation>
</comment>
<dbReference type="RefSeq" id="WP_344153198.1">
    <property type="nucleotide sequence ID" value="NZ_BAAAQR010000008.1"/>
</dbReference>
<organism evidence="7 8">
    <name type="scientific">Nocardioides koreensis</name>
    <dbReference type="NCBI Taxonomy" id="433651"/>
    <lineage>
        <taxon>Bacteria</taxon>
        <taxon>Bacillati</taxon>
        <taxon>Actinomycetota</taxon>
        <taxon>Actinomycetes</taxon>
        <taxon>Propionibacteriales</taxon>
        <taxon>Nocardioidaceae</taxon>
        <taxon>Nocardioides</taxon>
    </lineage>
</organism>
<feature type="transmembrane region" description="Helical" evidence="6">
    <location>
        <begin position="12"/>
        <end position="31"/>
    </location>
</feature>
<evidence type="ECO:0000256" key="4">
    <source>
        <dbReference type="ARBA" id="ARBA00022989"/>
    </source>
</evidence>
<feature type="transmembrane region" description="Helical" evidence="6">
    <location>
        <begin position="182"/>
        <end position="201"/>
    </location>
</feature>
<keyword evidence="4 6" id="KW-1133">Transmembrane helix</keyword>
<evidence type="ECO:0000313" key="7">
    <source>
        <dbReference type="EMBL" id="GAA2148897.1"/>
    </source>
</evidence>
<comment type="caution">
    <text evidence="7">The sequence shown here is derived from an EMBL/GenBank/DDBJ whole genome shotgun (WGS) entry which is preliminary data.</text>
</comment>
<protein>
    <submittedName>
        <fullName evidence="7">LysE family transporter</fullName>
    </submittedName>
</protein>
<dbReference type="InterPro" id="IPR001123">
    <property type="entry name" value="LeuE-type"/>
</dbReference>
<feature type="transmembrane region" description="Helical" evidence="6">
    <location>
        <begin position="43"/>
        <end position="68"/>
    </location>
</feature>
<gene>
    <name evidence="7" type="ORF">GCM10009844_27920</name>
</gene>
<evidence type="ECO:0000256" key="6">
    <source>
        <dbReference type="SAM" id="Phobius"/>
    </source>
</evidence>
<evidence type="ECO:0000256" key="2">
    <source>
        <dbReference type="ARBA" id="ARBA00022475"/>
    </source>
</evidence>
<dbReference type="Pfam" id="PF01810">
    <property type="entry name" value="LysE"/>
    <property type="match status" value="1"/>
</dbReference>
<accession>A0ABN2ZW91</accession>
<evidence type="ECO:0000256" key="5">
    <source>
        <dbReference type="ARBA" id="ARBA00023136"/>
    </source>
</evidence>
<feature type="transmembrane region" description="Helical" evidence="6">
    <location>
        <begin position="146"/>
        <end position="170"/>
    </location>
</feature>
<feature type="transmembrane region" description="Helical" evidence="6">
    <location>
        <begin position="112"/>
        <end position="134"/>
    </location>
</feature>
<dbReference type="EMBL" id="BAAAQR010000008">
    <property type="protein sequence ID" value="GAA2148897.1"/>
    <property type="molecule type" value="Genomic_DNA"/>
</dbReference>
<sequence length="202" mass="20043">MLEVVVSGLVTGWAIAIPIGAVGAFLVTLTARTSFRVGAAGALGIASVDGAYATLAVVAGAALAALLAPVATPLRIASGVVLLVIAALTAWHALAGSGRVREAAPMGPRRAYALFFAITAVNPTTVVYFAAVVLGNRHLVSTPAEAVAFVLAAFLASATWQLVLAGGGAALGRVSTGHRSHLVTGLVSAAVIAVLAVRTMLG</sequence>
<proteinExistence type="predicted"/>